<feature type="compositionally biased region" description="Acidic residues" evidence="2">
    <location>
        <begin position="1"/>
        <end position="14"/>
    </location>
</feature>
<name>A0A1D6KBV8_MAIZE</name>
<organism evidence="3">
    <name type="scientific">Zea mays</name>
    <name type="common">Maize</name>
    <dbReference type="NCBI Taxonomy" id="4577"/>
    <lineage>
        <taxon>Eukaryota</taxon>
        <taxon>Viridiplantae</taxon>
        <taxon>Streptophyta</taxon>
        <taxon>Embryophyta</taxon>
        <taxon>Tracheophyta</taxon>
        <taxon>Spermatophyta</taxon>
        <taxon>Magnoliopsida</taxon>
        <taxon>Liliopsida</taxon>
        <taxon>Poales</taxon>
        <taxon>Poaceae</taxon>
        <taxon>PACMAD clade</taxon>
        <taxon>Panicoideae</taxon>
        <taxon>Andropogonodae</taxon>
        <taxon>Andropogoneae</taxon>
        <taxon>Tripsacinae</taxon>
        <taxon>Zea</taxon>
    </lineage>
</organism>
<sequence>MSSFFDVDEDETEEKDTAGTTLVPKNTTLPAADGTGLRSLGFEHVTIAVTPSAIMAVEDKGSSKPTEFEEAKKAIKDNTLLGEGPFDQNLGGRRYRVHHATRKVMGAKQLAEAIGFTEQLGYPLGSTTFGAGQTIIYTASQTIWKLKYVAIWQIVLFPEAITMLSTMSSEDFFDCLAYTHLKSNRSLDNVQRENKLKASNAEKDRQIALHEAEKERVKEDHKAKTTKLMQASAKVAINLSSAQVKIDDLKDEVNDERQATKKAMDIRKKLQGKKSEVYSRIIELKYTEVSTSQVIIEVKYTEVEAKDVATKTEAISIGAVKKAADDGILKICEQIYGEAMQSNPGN</sequence>
<evidence type="ECO:0000256" key="1">
    <source>
        <dbReference type="SAM" id="Coils"/>
    </source>
</evidence>
<evidence type="ECO:0000256" key="2">
    <source>
        <dbReference type="SAM" id="MobiDB-lite"/>
    </source>
</evidence>
<proteinExistence type="predicted"/>
<dbReference type="InParanoid" id="A0A1D6KBV8"/>
<evidence type="ECO:0000313" key="3">
    <source>
        <dbReference type="EMBL" id="ONM00786.1"/>
    </source>
</evidence>
<protein>
    <submittedName>
        <fullName evidence="3">Uncharacterized protein</fullName>
    </submittedName>
</protein>
<dbReference type="AlphaFoldDB" id="A0A1D6KBV8"/>
<dbReference type="EMBL" id="CM007647">
    <property type="protein sequence ID" value="ONM00786.1"/>
    <property type="molecule type" value="Genomic_DNA"/>
</dbReference>
<reference evidence="3" key="1">
    <citation type="submission" date="2015-12" db="EMBL/GenBank/DDBJ databases">
        <title>Update maize B73 reference genome by single molecule sequencing technologies.</title>
        <authorList>
            <consortium name="Maize Genome Sequencing Project"/>
            <person name="Ware D."/>
        </authorList>
    </citation>
    <scope>NUCLEOTIDE SEQUENCE [LARGE SCALE GENOMIC DNA]</scope>
    <source>
        <tissue evidence="3">Seedling</tissue>
    </source>
</reference>
<gene>
    <name evidence="3" type="ORF">ZEAMMB73_Zm00001d030311</name>
</gene>
<feature type="region of interest" description="Disordered" evidence="2">
    <location>
        <begin position="1"/>
        <end position="35"/>
    </location>
</feature>
<accession>A0A1D6KBV8</accession>
<feature type="coiled-coil region" evidence="1">
    <location>
        <begin position="200"/>
        <end position="259"/>
    </location>
</feature>
<keyword evidence="1" id="KW-0175">Coiled coil</keyword>